<dbReference type="Pfam" id="PF03862">
    <property type="entry name" value="SpoVAC_SpoVAEB"/>
    <property type="match status" value="1"/>
</dbReference>
<protein>
    <submittedName>
        <fullName evidence="2">Stage V sporulation protein AE</fullName>
    </submittedName>
</protein>
<feature type="transmembrane region" description="Helical" evidence="1">
    <location>
        <begin position="32"/>
        <end position="49"/>
    </location>
</feature>
<organism evidence="2 3">
    <name type="scientific">Allofournierella massiliensis</name>
    <dbReference type="NCBI Taxonomy" id="1650663"/>
    <lineage>
        <taxon>Bacteria</taxon>
        <taxon>Bacillati</taxon>
        <taxon>Bacillota</taxon>
        <taxon>Clostridia</taxon>
        <taxon>Eubacteriales</taxon>
        <taxon>Oscillospiraceae</taxon>
        <taxon>Allofournierella</taxon>
    </lineage>
</organism>
<name>A0A4R1QV00_9FIRM</name>
<dbReference type="Proteomes" id="UP000295184">
    <property type="component" value="Unassembled WGS sequence"/>
</dbReference>
<keyword evidence="1" id="KW-0472">Membrane</keyword>
<dbReference type="InterPro" id="IPR014204">
    <property type="entry name" value="Spore_V_AE"/>
</dbReference>
<keyword evidence="1" id="KW-1133">Transmembrane helix</keyword>
<sequence length="119" mass="11743">MMGYLWAFLVGGVLCVIGQVLIDLTSLTPARILVLYVVSGVVLSALGLYGPLVELAGAGATVPLTGFGHLLAQGVIDAVDRMGLLGILAGGFAAAGAGVTASLICGVAAAALGHPKDQN</sequence>
<feature type="transmembrane region" description="Helical" evidence="1">
    <location>
        <begin position="55"/>
        <end position="72"/>
    </location>
</feature>
<dbReference type="STRING" id="1650663.GCA_001486665_00876"/>
<evidence type="ECO:0000256" key="1">
    <source>
        <dbReference type="SAM" id="Phobius"/>
    </source>
</evidence>
<comment type="caution">
    <text evidence="2">The sequence shown here is derived from an EMBL/GenBank/DDBJ whole genome shotgun (WGS) entry which is preliminary data.</text>
</comment>
<gene>
    <name evidence="2" type="ORF">EDD77_11137</name>
</gene>
<feature type="transmembrane region" description="Helical" evidence="1">
    <location>
        <begin position="6"/>
        <end position="25"/>
    </location>
</feature>
<dbReference type="PANTHER" id="PTHR38450">
    <property type="entry name" value="STAGE V SPORULATION PROTEIN AC-RELATED"/>
    <property type="match status" value="1"/>
</dbReference>
<feature type="transmembrane region" description="Helical" evidence="1">
    <location>
        <begin position="84"/>
        <end position="112"/>
    </location>
</feature>
<evidence type="ECO:0000313" key="3">
    <source>
        <dbReference type="Proteomes" id="UP000295184"/>
    </source>
</evidence>
<reference evidence="2 3" key="1">
    <citation type="submission" date="2019-03" db="EMBL/GenBank/DDBJ databases">
        <title>Genomic Encyclopedia of Type Strains, Phase IV (KMG-IV): sequencing the most valuable type-strain genomes for metagenomic binning, comparative biology and taxonomic classification.</title>
        <authorList>
            <person name="Goeker M."/>
        </authorList>
    </citation>
    <scope>NUCLEOTIDE SEQUENCE [LARGE SCALE GENOMIC DNA]</scope>
    <source>
        <strain evidence="2 3">DSM 100451</strain>
    </source>
</reference>
<dbReference type="EMBL" id="SLUM01000011">
    <property type="protein sequence ID" value="TCL57043.1"/>
    <property type="molecule type" value="Genomic_DNA"/>
</dbReference>
<proteinExistence type="predicted"/>
<accession>A0A4R1QV00</accession>
<evidence type="ECO:0000313" key="2">
    <source>
        <dbReference type="EMBL" id="TCL57043.1"/>
    </source>
</evidence>
<dbReference type="AlphaFoldDB" id="A0A4R1QV00"/>
<dbReference type="InterPro" id="IPR005562">
    <property type="entry name" value="SpoVA"/>
</dbReference>
<dbReference type="NCBIfam" id="TIGR02839">
    <property type="entry name" value="spore_V_AE"/>
    <property type="match status" value="1"/>
</dbReference>
<dbReference type="PANTHER" id="PTHR38450:SF2">
    <property type="entry name" value="STAGE V SPORULATION PROTEIN AEB"/>
    <property type="match status" value="1"/>
</dbReference>
<keyword evidence="1" id="KW-0812">Transmembrane</keyword>